<feature type="transmembrane region" description="Helical" evidence="1">
    <location>
        <begin position="7"/>
        <end position="32"/>
    </location>
</feature>
<evidence type="ECO:0000313" key="3">
    <source>
        <dbReference type="Proteomes" id="UP000612362"/>
    </source>
</evidence>
<name>A0A8J3I7C0_9CHLR</name>
<keyword evidence="3" id="KW-1185">Reference proteome</keyword>
<keyword evidence="1" id="KW-0472">Membrane</keyword>
<dbReference type="EMBL" id="BNJF01000002">
    <property type="protein sequence ID" value="GHO46759.1"/>
    <property type="molecule type" value="Genomic_DNA"/>
</dbReference>
<sequence length="95" mass="10048">MLLLRLIGAVIAGVFMAVFGALVCGLLGTVFYEVLFTHGASLSSFDPTDMSMSSPGTLIGVGLGLLMGLIVFVRSVSYAFKRDRLSRGACAFPRL</sequence>
<keyword evidence="1" id="KW-1133">Transmembrane helix</keyword>
<evidence type="ECO:0000313" key="2">
    <source>
        <dbReference type="EMBL" id="GHO46759.1"/>
    </source>
</evidence>
<protein>
    <submittedName>
        <fullName evidence="2">Uncharacterized protein</fullName>
    </submittedName>
</protein>
<dbReference type="Proteomes" id="UP000612362">
    <property type="component" value="Unassembled WGS sequence"/>
</dbReference>
<accession>A0A8J3I7C0</accession>
<dbReference type="AlphaFoldDB" id="A0A8J3I7C0"/>
<organism evidence="2 3">
    <name type="scientific">Ktedonospora formicarum</name>
    <dbReference type="NCBI Taxonomy" id="2778364"/>
    <lineage>
        <taxon>Bacteria</taxon>
        <taxon>Bacillati</taxon>
        <taxon>Chloroflexota</taxon>
        <taxon>Ktedonobacteria</taxon>
        <taxon>Ktedonobacterales</taxon>
        <taxon>Ktedonobacteraceae</taxon>
        <taxon>Ktedonospora</taxon>
    </lineage>
</organism>
<proteinExistence type="predicted"/>
<feature type="transmembrane region" description="Helical" evidence="1">
    <location>
        <begin position="52"/>
        <end position="73"/>
    </location>
</feature>
<keyword evidence="1" id="KW-0812">Transmembrane</keyword>
<evidence type="ECO:0000256" key="1">
    <source>
        <dbReference type="SAM" id="Phobius"/>
    </source>
</evidence>
<comment type="caution">
    <text evidence="2">The sequence shown here is derived from an EMBL/GenBank/DDBJ whole genome shotgun (WGS) entry which is preliminary data.</text>
</comment>
<gene>
    <name evidence="2" type="ORF">KSX_49220</name>
</gene>
<reference evidence="2" key="1">
    <citation type="submission" date="2020-10" db="EMBL/GenBank/DDBJ databases">
        <title>Taxonomic study of unclassified bacteria belonging to the class Ktedonobacteria.</title>
        <authorList>
            <person name="Yabe S."/>
            <person name="Wang C.M."/>
            <person name="Zheng Y."/>
            <person name="Sakai Y."/>
            <person name="Cavaletti L."/>
            <person name="Monciardini P."/>
            <person name="Donadio S."/>
        </authorList>
    </citation>
    <scope>NUCLEOTIDE SEQUENCE</scope>
    <source>
        <strain evidence="2">SOSP1-1</strain>
    </source>
</reference>
<dbReference type="RefSeq" id="WP_220196116.1">
    <property type="nucleotide sequence ID" value="NZ_BNJF01000002.1"/>
</dbReference>